<evidence type="ECO:0000256" key="8">
    <source>
        <dbReference type="SAM" id="MobiDB-lite"/>
    </source>
</evidence>
<evidence type="ECO:0000259" key="9">
    <source>
        <dbReference type="Pfam" id="PF05010"/>
    </source>
</evidence>
<keyword evidence="6" id="KW-0206">Cytoskeleton</keyword>
<feature type="coiled-coil region" evidence="7">
    <location>
        <begin position="1696"/>
        <end position="1751"/>
    </location>
</feature>
<dbReference type="PANTHER" id="PTHR13924:SF10">
    <property type="entry name" value="TRANSFORMING ACIDIC COILED-COIL PROTEIN, ISOFORM K"/>
    <property type="match status" value="1"/>
</dbReference>
<evidence type="ECO:0000256" key="2">
    <source>
        <dbReference type="ARBA" id="ARBA00009423"/>
    </source>
</evidence>
<dbReference type="InterPro" id="IPR039915">
    <property type="entry name" value="TACC"/>
</dbReference>
<comment type="caution">
    <text evidence="10">The sequence shown here is derived from an EMBL/GenBank/DDBJ whole genome shotgun (WGS) entry which is preliminary data.</text>
</comment>
<dbReference type="GO" id="GO:0007097">
    <property type="term" value="P:nuclear migration"/>
    <property type="evidence" value="ECO:0007669"/>
    <property type="project" value="TreeGrafter"/>
</dbReference>
<evidence type="ECO:0000313" key="11">
    <source>
        <dbReference type="Proteomes" id="UP000663880"/>
    </source>
</evidence>
<keyword evidence="11" id="KW-1185">Reference proteome</keyword>
<name>A0A821T267_9NEOP</name>
<dbReference type="FunFam" id="1.20.5.1700:FF:000001">
    <property type="entry name" value="Transforming acidic coiled-coil-containing protein 1 isoform 2"/>
    <property type="match status" value="1"/>
</dbReference>
<dbReference type="EMBL" id="CAJOBZ010000022">
    <property type="protein sequence ID" value="CAF4867198.1"/>
    <property type="molecule type" value="Genomic_DNA"/>
</dbReference>
<evidence type="ECO:0000256" key="7">
    <source>
        <dbReference type="SAM" id="Coils"/>
    </source>
</evidence>
<keyword evidence="4" id="KW-0597">Phosphoprotein</keyword>
<feature type="coiled-coil region" evidence="7">
    <location>
        <begin position="1523"/>
        <end position="1625"/>
    </location>
</feature>
<proteinExistence type="inferred from homology"/>
<feature type="region of interest" description="Disordered" evidence="8">
    <location>
        <begin position="1088"/>
        <end position="1129"/>
    </location>
</feature>
<evidence type="ECO:0000313" key="10">
    <source>
        <dbReference type="EMBL" id="CAF4867198.1"/>
    </source>
</evidence>
<dbReference type="Proteomes" id="UP000663880">
    <property type="component" value="Unassembled WGS sequence"/>
</dbReference>
<feature type="compositionally biased region" description="Polar residues" evidence="8">
    <location>
        <begin position="1093"/>
        <end position="1122"/>
    </location>
</feature>
<sequence>MAHVEPMDLDGIESDFDNKENTFHINNALPRAPAFEKVHDNLDVSEVKHICSITQGTSSMSKSFTANIDDKNISVVEDHHIVNSNSNLTRSLNSTLANCNGLIKSPKSLPLQSITTSQCIDLNIKTIDKGSFDAKNNINLNIDGADMESLSLPSTSSSLGHTPEATTPTKEIPKECSSPIMRGLKSVLSMFRSSQSPIPPVQDRDDEEKVSLEAVLNLQTVDSNPQTGTVLASTPMKNSKRNCTLKESVTFNDDLDRELQWKEDSAVFFKEEKVPLHILFPTHISSNVKPAISNIVQDDRNISLEYMDISLNETITANNIKEIEKRDASTVINNYESDSEFKDCETTLNSSEADHNSGNVPLAAKLLNKDPNIDMSGLEFENIEVVSSVTKSNLQEESDITLNSAVVIKMDISEVADSNKEDTISLESKLNSYANKETINMDDIVGKRLQSTELENIAIKLNESVDNSLGIEMIENVNYIINNQLIVESVGLNIDFDNKPLKLNKTLDLGSPDTKDILESETSDKFCTQPHSIEETLEPKQPQTSIEMEEEISNRTVDIVTHTLTHTEDLLSSETIQMEEEVSKIDNKDLNETLSYNEDILDRNTKINIGSGVSNSHAITTGIEANNDNNQVYITEASVDKETYTEFPSNREDETKYSENLDFNTEIDDEISKNIINKSDLPDVVQSNENPEFLFKGDEIYKHDIEIVNKSDVDCSADQSELEDQSSIQVSTAAIDSGMLHDNCTIFQEQIIEDLHTDIGDLKDNIINKNDLKDIDILQLIQATDRTEICNNTYDSQNIEKDVSKDHIVEPLIVSDENNKSLTNIKNSDLKYQAHNSFQKHPVSISEPFYETKNIISEYNIFNDERVCLQPDILNENQILAFEGSSKKVSSTHIMNDHTPQEDFVDNSSHTQFEQAVLSKKEYESSAHIEECDTQVENKTFNTTVNLANDENTMLNKLSLLNLTVTGDNNLTEENWITDLKNDFNVEINVMKALDSNLTITNECDIINEELFEINCTETQEPLCKTQKLDQVDLEVENINKSQSTYTVVLDNPFETKSKLLESPPTTPKMEPKGYNFNFDEINDPFATKTKMRSSPPQTNSATDTFTPSETMNKPNSRQKLLQNKRKSQPLPKKLNIVCKKITNSTLNEAVSCVKENNNMKLNETKPIETLQTKDKIEIQNDANGNNIDGVIAQDSETDNIVINDHKRHDLNVSYDVSERNVFNLPEIDDRNFNPFPTRTKVCLTPPLVNDTFNADNIELLESNKNNATVIVNNDDTKETLQDRNYIEQSSHEDETLKEANTEDEDTIEGPFLEEDNLSEIEKGDNLLSDEKHDYNMAFDDLPKQQTDDAENEMFIDAEAFEFLLNQNQANIVAESGKESLFLKFDPLFAKRVSSDGILAALSDFQKKQSTPKKEKQPEESYLYAETTNAFPSCSKNVPTFDHIDESIVNNISKPTMVVNPAVASPRKNATPPKRNRQSLTFTSPAMAVIDKLLSLSGNTSTSLCHDTSIPQDTEQQHTDVALMQLREMLAEKEMHVQVLRNDRKELTNRLGALESQEKTLEYEGEVRLRKIKDLSNVLSEKNNQNKNMATVVEKYERTIATLVAELEQSKKQHAEERIRLIKDRNEQTAHLSTLQISFNDLHSKYEKSKQIIFSLKANEDCLKKSLQEFEDSEVKFQNNYELLKQHATGKLNHANQEHEKLKKGHEAEVLKLQAMMKRTELHISSLEETLAQKTKANKELTAICDELINKVG</sequence>
<dbReference type="Gene3D" id="1.20.5.1700">
    <property type="match status" value="1"/>
</dbReference>
<keyword evidence="3" id="KW-0963">Cytoplasm</keyword>
<accession>A0A821T267</accession>
<dbReference type="GO" id="GO:0005856">
    <property type="term" value="C:cytoskeleton"/>
    <property type="evidence" value="ECO:0007669"/>
    <property type="project" value="UniProtKB-SubCell"/>
</dbReference>
<evidence type="ECO:0000256" key="4">
    <source>
        <dbReference type="ARBA" id="ARBA00022553"/>
    </source>
</evidence>
<dbReference type="OrthoDB" id="10255048at2759"/>
<dbReference type="InterPro" id="IPR007707">
    <property type="entry name" value="TACC_C"/>
</dbReference>
<evidence type="ECO:0000256" key="6">
    <source>
        <dbReference type="ARBA" id="ARBA00023212"/>
    </source>
</evidence>
<organism evidence="10 11">
    <name type="scientific">Pieris macdunnoughi</name>
    <dbReference type="NCBI Taxonomy" id="345717"/>
    <lineage>
        <taxon>Eukaryota</taxon>
        <taxon>Metazoa</taxon>
        <taxon>Ecdysozoa</taxon>
        <taxon>Arthropoda</taxon>
        <taxon>Hexapoda</taxon>
        <taxon>Insecta</taxon>
        <taxon>Pterygota</taxon>
        <taxon>Neoptera</taxon>
        <taxon>Endopterygota</taxon>
        <taxon>Lepidoptera</taxon>
        <taxon>Glossata</taxon>
        <taxon>Ditrysia</taxon>
        <taxon>Papilionoidea</taxon>
        <taxon>Pieridae</taxon>
        <taxon>Pierinae</taxon>
        <taxon>Pieris</taxon>
    </lineage>
</organism>
<reference evidence="10" key="1">
    <citation type="submission" date="2021-02" db="EMBL/GenBank/DDBJ databases">
        <authorList>
            <person name="Steward A R."/>
        </authorList>
    </citation>
    <scope>NUCLEOTIDE SEQUENCE</scope>
</reference>
<keyword evidence="5 7" id="KW-0175">Coiled coil</keyword>
<protein>
    <recommendedName>
        <fullName evidence="9">Transforming acidic coiled-coil-containing protein C-terminal domain-containing protein</fullName>
    </recommendedName>
</protein>
<evidence type="ECO:0000256" key="3">
    <source>
        <dbReference type="ARBA" id="ARBA00022490"/>
    </source>
</evidence>
<evidence type="ECO:0000256" key="5">
    <source>
        <dbReference type="ARBA" id="ARBA00023054"/>
    </source>
</evidence>
<evidence type="ECO:0000256" key="1">
    <source>
        <dbReference type="ARBA" id="ARBA00004245"/>
    </source>
</evidence>
<feature type="region of interest" description="Disordered" evidence="8">
    <location>
        <begin position="152"/>
        <end position="172"/>
    </location>
</feature>
<dbReference type="PANTHER" id="PTHR13924">
    <property type="entry name" value="TRANSFORMING ACIDIC COILED-COIL CONTAINING PROTEIN 1/2"/>
    <property type="match status" value="1"/>
</dbReference>
<dbReference type="GO" id="GO:0005737">
    <property type="term" value="C:cytoplasm"/>
    <property type="evidence" value="ECO:0007669"/>
    <property type="project" value="TreeGrafter"/>
</dbReference>
<comment type="similarity">
    <text evidence="2">Belongs to the TACC family.</text>
</comment>
<dbReference type="Pfam" id="PF05010">
    <property type="entry name" value="TACC_C"/>
    <property type="match status" value="1"/>
</dbReference>
<dbReference type="GO" id="GO:0007052">
    <property type="term" value="P:mitotic spindle organization"/>
    <property type="evidence" value="ECO:0007669"/>
    <property type="project" value="InterPro"/>
</dbReference>
<gene>
    <name evidence="10" type="ORF">PMACD_LOCUS8433</name>
</gene>
<comment type="subcellular location">
    <subcellularLocation>
        <location evidence="1">Cytoplasm</location>
        <location evidence="1">Cytoskeleton</location>
    </subcellularLocation>
</comment>
<feature type="domain" description="Transforming acidic coiled-coil-containing protein C-terminal" evidence="9">
    <location>
        <begin position="1555"/>
        <end position="1749"/>
    </location>
</feature>